<keyword evidence="3" id="KW-1185">Reference proteome</keyword>
<reference evidence="2 3" key="1">
    <citation type="submission" date="2018-10" db="EMBL/GenBank/DDBJ databases">
        <title>Oceanobacillus sp. YLB-02 draft genome.</title>
        <authorList>
            <person name="Yu L."/>
        </authorList>
    </citation>
    <scope>NUCLEOTIDE SEQUENCE [LARGE SCALE GENOMIC DNA]</scope>
    <source>
        <strain evidence="2 3">YLB-02</strain>
    </source>
</reference>
<feature type="transmembrane region" description="Helical" evidence="1">
    <location>
        <begin position="52"/>
        <end position="69"/>
    </location>
</feature>
<feature type="transmembrane region" description="Helical" evidence="1">
    <location>
        <begin position="6"/>
        <end position="22"/>
    </location>
</feature>
<comment type="caution">
    <text evidence="2">The sequence shown here is derived from an EMBL/GenBank/DDBJ whole genome shotgun (WGS) entry which is preliminary data.</text>
</comment>
<dbReference type="Pfam" id="PF24124">
    <property type="entry name" value="YphA"/>
    <property type="match status" value="1"/>
</dbReference>
<accession>A0A498DAP6</accession>
<keyword evidence="1" id="KW-0472">Membrane</keyword>
<dbReference type="PIRSF" id="PIRSF036710">
    <property type="entry name" value="YphA_Bacsu"/>
    <property type="match status" value="1"/>
</dbReference>
<organism evidence="2 3">
    <name type="scientific">Oceanobacillus piezotolerans</name>
    <dbReference type="NCBI Taxonomy" id="2448030"/>
    <lineage>
        <taxon>Bacteria</taxon>
        <taxon>Bacillati</taxon>
        <taxon>Bacillota</taxon>
        <taxon>Bacilli</taxon>
        <taxon>Bacillales</taxon>
        <taxon>Bacillaceae</taxon>
        <taxon>Oceanobacillus</taxon>
    </lineage>
</organism>
<feature type="transmembrane region" description="Helical" evidence="1">
    <location>
        <begin position="160"/>
        <end position="179"/>
    </location>
</feature>
<evidence type="ECO:0000256" key="1">
    <source>
        <dbReference type="SAM" id="Phobius"/>
    </source>
</evidence>
<sequence length="201" mass="23282">MESGVLFYWFCWILWILITFFMDKGRKRSLLAIWLLITIISSAFMITIGQFHISASFVVMLFGSFILIATRPHLYFHLFAAFTVSIGYAGLLFWEKISPIWIILPRIVFYSVIIGILISLLSKNYFSQISICLLGMLSGELIHSLTLTSYGLDEIAAETLFLDTLLSTLLLLTFLAILLKGKRKYVRFIHHYKQNPRWQLK</sequence>
<keyword evidence="1" id="KW-0812">Transmembrane</keyword>
<dbReference type="InterPro" id="IPR014617">
    <property type="entry name" value="YphA_Bacsu"/>
</dbReference>
<protein>
    <submittedName>
        <fullName evidence="2">Uncharacterized protein</fullName>
    </submittedName>
</protein>
<feature type="transmembrane region" description="Helical" evidence="1">
    <location>
        <begin position="129"/>
        <end position="148"/>
    </location>
</feature>
<dbReference type="Proteomes" id="UP000270219">
    <property type="component" value="Unassembled WGS sequence"/>
</dbReference>
<dbReference type="AlphaFoldDB" id="A0A498DAP6"/>
<evidence type="ECO:0000313" key="3">
    <source>
        <dbReference type="Proteomes" id="UP000270219"/>
    </source>
</evidence>
<feature type="transmembrane region" description="Helical" evidence="1">
    <location>
        <begin position="29"/>
        <end position="46"/>
    </location>
</feature>
<dbReference type="EMBL" id="RCHR01000001">
    <property type="protein sequence ID" value="RLL48194.1"/>
    <property type="molecule type" value="Genomic_DNA"/>
</dbReference>
<gene>
    <name evidence="2" type="ORF">D8M04_02655</name>
</gene>
<keyword evidence="1" id="KW-1133">Transmembrane helix</keyword>
<evidence type="ECO:0000313" key="2">
    <source>
        <dbReference type="EMBL" id="RLL48194.1"/>
    </source>
</evidence>
<name>A0A498DAP6_9BACI</name>
<feature type="transmembrane region" description="Helical" evidence="1">
    <location>
        <begin position="100"/>
        <end position="122"/>
    </location>
</feature>
<proteinExistence type="predicted"/>
<dbReference type="RefSeq" id="WP_121521144.1">
    <property type="nucleotide sequence ID" value="NZ_RCHR01000001.1"/>
</dbReference>
<dbReference type="OrthoDB" id="2965169at2"/>
<feature type="transmembrane region" description="Helical" evidence="1">
    <location>
        <begin position="74"/>
        <end position="94"/>
    </location>
</feature>